<dbReference type="SUPFAM" id="SSF53067">
    <property type="entry name" value="Actin-like ATPase domain"/>
    <property type="match status" value="1"/>
</dbReference>
<dbReference type="PROSITE" id="PS01125">
    <property type="entry name" value="ROK"/>
    <property type="match status" value="1"/>
</dbReference>
<dbReference type="InterPro" id="IPR043129">
    <property type="entry name" value="ATPase_NBD"/>
</dbReference>
<organism evidence="3 4">
    <name type="scientific">Izhakiella australiensis</name>
    <dbReference type="NCBI Taxonomy" id="1926881"/>
    <lineage>
        <taxon>Bacteria</taxon>
        <taxon>Pseudomonadati</taxon>
        <taxon>Pseudomonadota</taxon>
        <taxon>Gammaproteobacteria</taxon>
        <taxon>Enterobacterales</taxon>
        <taxon>Erwiniaceae</taxon>
        <taxon>Izhakiella</taxon>
    </lineage>
</organism>
<evidence type="ECO:0000313" key="4">
    <source>
        <dbReference type="Proteomes" id="UP000190667"/>
    </source>
</evidence>
<dbReference type="STRING" id="1926881.BTJ39_02790"/>
<dbReference type="PANTHER" id="PTHR18964">
    <property type="entry name" value="ROK (REPRESSOR, ORF, KINASE) FAMILY"/>
    <property type="match status" value="1"/>
</dbReference>
<dbReference type="Gene3D" id="3.30.420.40">
    <property type="match status" value="2"/>
</dbReference>
<dbReference type="Pfam" id="PF00480">
    <property type="entry name" value="ROK"/>
    <property type="match status" value="1"/>
</dbReference>
<dbReference type="AlphaFoldDB" id="A0A1S8YTD0"/>
<keyword evidence="2" id="KW-0119">Carbohydrate metabolism</keyword>
<dbReference type="Proteomes" id="UP000190667">
    <property type="component" value="Unassembled WGS sequence"/>
</dbReference>
<dbReference type="InterPro" id="IPR036390">
    <property type="entry name" value="WH_DNA-bd_sf"/>
</dbReference>
<reference evidence="3 4" key="1">
    <citation type="submission" date="2016-12" db="EMBL/GenBank/DDBJ databases">
        <title>Izhakiella australiana sp. nov. of genus Izhakiella isolated from Australian desert.</title>
        <authorList>
            <person name="Ji M."/>
        </authorList>
    </citation>
    <scope>NUCLEOTIDE SEQUENCE [LARGE SCALE GENOMIC DNA]</scope>
    <source>
        <strain evidence="3 4">D4N98</strain>
    </source>
</reference>
<dbReference type="InterPro" id="IPR000600">
    <property type="entry name" value="ROK"/>
</dbReference>
<keyword evidence="4" id="KW-1185">Reference proteome</keyword>
<evidence type="ECO:0008006" key="5">
    <source>
        <dbReference type="Google" id="ProtNLM"/>
    </source>
</evidence>
<dbReference type="Gene3D" id="1.10.10.10">
    <property type="entry name" value="Winged helix-like DNA-binding domain superfamily/Winged helix DNA-binding domain"/>
    <property type="match status" value="1"/>
</dbReference>
<dbReference type="InterPro" id="IPR036388">
    <property type="entry name" value="WH-like_DNA-bd_sf"/>
</dbReference>
<comment type="caution">
    <text evidence="3">The sequence shown here is derived from an EMBL/GenBank/DDBJ whole genome shotgun (WGS) entry which is preliminary data.</text>
</comment>
<evidence type="ECO:0000256" key="1">
    <source>
        <dbReference type="ARBA" id="ARBA00006479"/>
    </source>
</evidence>
<dbReference type="PANTHER" id="PTHR18964:SF149">
    <property type="entry name" value="BIFUNCTIONAL UDP-N-ACETYLGLUCOSAMINE 2-EPIMERASE_N-ACETYLMANNOSAMINE KINASE"/>
    <property type="match status" value="1"/>
</dbReference>
<dbReference type="InterPro" id="IPR049874">
    <property type="entry name" value="ROK_cs"/>
</dbReference>
<evidence type="ECO:0000313" key="3">
    <source>
        <dbReference type="EMBL" id="OON42098.1"/>
    </source>
</evidence>
<dbReference type="SUPFAM" id="SSF46785">
    <property type="entry name" value="Winged helix' DNA-binding domain"/>
    <property type="match status" value="1"/>
</dbReference>
<comment type="similarity">
    <text evidence="1">Belongs to the ROK (NagC/XylR) family.</text>
</comment>
<dbReference type="OrthoDB" id="8595273at2"/>
<evidence type="ECO:0000256" key="2">
    <source>
        <dbReference type="ARBA" id="ARBA00023277"/>
    </source>
</evidence>
<name>A0A1S8YTD0_9GAMM</name>
<accession>A0A1S8YTD0</accession>
<dbReference type="RefSeq" id="WP_078001129.1">
    <property type="nucleotide sequence ID" value="NZ_MRUL01000001.1"/>
</dbReference>
<sequence length="390" mass="41788">MTDFSLISNTPRRARQGNELVALRALRRFGALSRADLARKMGLNRSSSGHIIAELISSGLVREVSTASKQNHPGAARGRPGILLELVPEAAYFLGIEIGVEHITTALIDLTAAVVDLRQQPFEGGSTSVEDAIAQSVALALSMCSAEMKAKLEGVGFSVPAQMNNEGFIFHAPLLRWHEIRFLELAKTALPADIPIAVENDANAFAIGELYQSGTTQGVILFLVIESGVGGGLLIDGKLFRGGNGLAGEIGHLVIRDGDDGERTLESVIGLEKLLSRYRVQSGKKDISVASFIKDVCEREPVAVTLADEWAKYLGFALVQAGRIIDPNRIVLGGSMAALYDLVSVRVHAYVEKYQDTPFPLPEIVLDKSAESGSAFGAACILHQKFLSLA</sequence>
<protein>
    <recommendedName>
        <fullName evidence="5">Sugar kinase</fullName>
    </recommendedName>
</protein>
<proteinExistence type="inferred from homology"/>
<gene>
    <name evidence="3" type="ORF">BTJ39_02790</name>
</gene>
<dbReference type="EMBL" id="MRUL01000001">
    <property type="protein sequence ID" value="OON42098.1"/>
    <property type="molecule type" value="Genomic_DNA"/>
</dbReference>